<reference evidence="4 5" key="1">
    <citation type="submission" date="2018-05" db="EMBL/GenBank/DDBJ databases">
        <title>Micromonospora atacamensis sp. nov., a novel actinobacteria isolated from high altitude Atacama Desert soil.</title>
        <authorList>
            <person name="Carro L."/>
            <person name="Golinska P."/>
            <person name="Klenk H.-P."/>
            <person name="Goodfellow M."/>
        </authorList>
    </citation>
    <scope>NUCLEOTIDE SEQUENCE [LARGE SCALE GENOMIC DNA]</scope>
    <source>
        <strain evidence="4 5">5R2A7</strain>
    </source>
</reference>
<dbReference type="Pfam" id="PF02810">
    <property type="entry name" value="SEC-C"/>
    <property type="match status" value="1"/>
</dbReference>
<evidence type="ECO:0000259" key="3">
    <source>
        <dbReference type="Pfam" id="PF17775"/>
    </source>
</evidence>
<evidence type="ECO:0000313" key="5">
    <source>
        <dbReference type="Proteomes" id="UP000245410"/>
    </source>
</evidence>
<dbReference type="InterPro" id="IPR048469">
    <property type="entry name" value="YchJ-like_M"/>
</dbReference>
<dbReference type="InterPro" id="IPR004027">
    <property type="entry name" value="SEC_C_motif"/>
</dbReference>
<accession>A0A317D7T6</accession>
<dbReference type="InterPro" id="IPR023006">
    <property type="entry name" value="YchJ-like"/>
</dbReference>
<dbReference type="HAMAP" id="MF_00612">
    <property type="entry name" value="UPF0225"/>
    <property type="match status" value="1"/>
</dbReference>
<dbReference type="Proteomes" id="UP000245410">
    <property type="component" value="Unassembled WGS sequence"/>
</dbReference>
<protein>
    <recommendedName>
        <fullName evidence="2">UPF0225 protein DKT68_08440</fullName>
    </recommendedName>
</protein>
<evidence type="ECO:0000313" key="4">
    <source>
        <dbReference type="EMBL" id="PWR10634.1"/>
    </source>
</evidence>
<dbReference type="Pfam" id="PF17775">
    <property type="entry name" value="YchJ_M-like"/>
    <property type="match status" value="1"/>
</dbReference>
<keyword evidence="5" id="KW-1185">Reference proteome</keyword>
<dbReference type="Gene3D" id="3.10.450.50">
    <property type="match status" value="1"/>
</dbReference>
<dbReference type="AlphaFoldDB" id="A0A317D7T6"/>
<dbReference type="SUPFAM" id="SSF54427">
    <property type="entry name" value="NTF2-like"/>
    <property type="match status" value="1"/>
</dbReference>
<evidence type="ECO:0000256" key="2">
    <source>
        <dbReference type="HAMAP-Rule" id="MF_00612"/>
    </source>
</evidence>
<organism evidence="4 5">
    <name type="scientific">Micromonospora acroterricola</name>
    <dbReference type="NCBI Taxonomy" id="2202421"/>
    <lineage>
        <taxon>Bacteria</taxon>
        <taxon>Bacillati</taxon>
        <taxon>Actinomycetota</taxon>
        <taxon>Actinomycetes</taxon>
        <taxon>Micromonosporales</taxon>
        <taxon>Micromonosporaceae</taxon>
        <taxon>Micromonospora</taxon>
    </lineage>
</organism>
<sequence length="145" mass="15924">MRQDGGVSKRASRRRADATTARACPCGSGAAYADCCEPLHGGTAEAPTAEALMRSRFSAFALGDTGYLLRSWHSSTRPARLELAPGQRWTRLEVVDTERGGLLDTVGTVTFHAHYREAGRPGTLTERSRFVREDGRWVYVDGDQH</sequence>
<comment type="similarity">
    <text evidence="1 2">Belongs to the UPF0225 family.</text>
</comment>
<gene>
    <name evidence="4" type="ORF">DKT68_08440</name>
</gene>
<dbReference type="PANTHER" id="PTHR33747:SF1">
    <property type="entry name" value="ADENYLATE CYCLASE-ASSOCIATED CAP C-TERMINAL DOMAIN-CONTAINING PROTEIN"/>
    <property type="match status" value="1"/>
</dbReference>
<comment type="caution">
    <text evidence="4">The sequence shown here is derived from an EMBL/GenBank/DDBJ whole genome shotgun (WGS) entry which is preliminary data.</text>
</comment>
<dbReference type="PANTHER" id="PTHR33747">
    <property type="entry name" value="UPF0225 PROTEIN SCO1677"/>
    <property type="match status" value="1"/>
</dbReference>
<proteinExistence type="inferred from homology"/>
<name>A0A317D7T6_9ACTN</name>
<dbReference type="OrthoDB" id="21421at2"/>
<feature type="domain" description="YchJ-like middle NTF2-like" evidence="3">
    <location>
        <begin position="48"/>
        <end position="142"/>
    </location>
</feature>
<dbReference type="EMBL" id="QGKR01000151">
    <property type="protein sequence ID" value="PWR10634.1"/>
    <property type="molecule type" value="Genomic_DNA"/>
</dbReference>
<dbReference type="InterPro" id="IPR032710">
    <property type="entry name" value="NTF2-like_dom_sf"/>
</dbReference>
<evidence type="ECO:0000256" key="1">
    <source>
        <dbReference type="ARBA" id="ARBA00010839"/>
    </source>
</evidence>